<evidence type="ECO:0000256" key="7">
    <source>
        <dbReference type="ARBA" id="ARBA00023136"/>
    </source>
</evidence>
<keyword evidence="8" id="KW-0010">Activator</keyword>
<feature type="domain" description="NAC" evidence="13">
    <location>
        <begin position="18"/>
        <end position="168"/>
    </location>
</feature>
<dbReference type="PANTHER" id="PTHR31744">
    <property type="entry name" value="PROTEIN CUP-SHAPED COTYLEDON 2-RELATED"/>
    <property type="match status" value="1"/>
</dbReference>
<evidence type="ECO:0000256" key="11">
    <source>
        <dbReference type="SAM" id="MobiDB-lite"/>
    </source>
</evidence>
<dbReference type="InterPro" id="IPR003441">
    <property type="entry name" value="NAC-dom"/>
</dbReference>
<comment type="caution">
    <text evidence="14">The sequence shown here is derived from an EMBL/GenBank/DDBJ whole genome shotgun (WGS) entry which is preliminary data.</text>
</comment>
<accession>A0AAE1MZP9</accession>
<dbReference type="GO" id="GO:0006355">
    <property type="term" value="P:regulation of DNA-templated transcription"/>
    <property type="evidence" value="ECO:0007669"/>
    <property type="project" value="InterPro"/>
</dbReference>
<sequence>MTVAVDSSPESFSQMMASMPGFRFHPTDEELVMYYLKRKMCRRRLKLDVILETDVYKWDPEELPGQSVLKTGDRQWFFFSPRDRKYPNSGRTNRATRHGYWKATGKDRSITYNSRAVGVKKTLVFYRGRAPHGERTDWVMHEYTLEEEELARCQDCKDYYALYKVFKKSGPGPKNGEQYGAPFKEEEWVDDDFVDFNVNSAGREAQISHFDEGTSVDTVTSNGLEQPFFDELDVILKKMMDEQIPDLPLLCPALPQVAAEETQSVVVDQISNEVAFAEPIRMFHSSDHYCDPTQSVISEAPEVTSGPSVQVEEPLLHEDDFLEMNDLIDPEPALPRIENPLENLEFEDGLSELDLYFDAEMFLRDMGHIDQGTVSHPHMNTFDTNVVNPHYQSLPPGDNGDPIELWMLHERQLMSSAEHANVSYSSSTSGGGYESASLPAEGNHNQSSIVREVPASRLSSALWGFLESIPTTPASAAENANRALERVSSFSRVRDNVKQASIAAAAVANETAIVKRAGKGRGIFFFLPVLVALCAFLWVSMGTLRLLGRFTP</sequence>
<evidence type="ECO:0000256" key="9">
    <source>
        <dbReference type="ARBA" id="ARBA00023163"/>
    </source>
</evidence>
<dbReference type="GO" id="GO:0005634">
    <property type="term" value="C:nucleus"/>
    <property type="evidence" value="ECO:0007669"/>
    <property type="project" value="UniProtKB-SubCell"/>
</dbReference>
<keyword evidence="7 12" id="KW-0472">Membrane</keyword>
<evidence type="ECO:0000256" key="4">
    <source>
        <dbReference type="ARBA" id="ARBA00022989"/>
    </source>
</evidence>
<name>A0AAE1MZP9_9FABA</name>
<proteinExistence type="predicted"/>
<dbReference type="InterPro" id="IPR036093">
    <property type="entry name" value="NAC_dom_sf"/>
</dbReference>
<evidence type="ECO:0000256" key="10">
    <source>
        <dbReference type="ARBA" id="ARBA00023242"/>
    </source>
</evidence>
<keyword evidence="10" id="KW-0539">Nucleus</keyword>
<comment type="subcellular location">
    <subcellularLocation>
        <location evidence="2">Membrane</location>
        <topology evidence="2">Single-pass membrane protein</topology>
    </subcellularLocation>
    <subcellularLocation>
        <location evidence="1">Nucleus</location>
    </subcellularLocation>
</comment>
<dbReference type="Gene3D" id="2.170.150.80">
    <property type="entry name" value="NAC domain"/>
    <property type="match status" value="1"/>
</dbReference>
<evidence type="ECO:0000313" key="15">
    <source>
        <dbReference type="Proteomes" id="UP001293593"/>
    </source>
</evidence>
<dbReference type="SUPFAM" id="SSF101941">
    <property type="entry name" value="NAC domain"/>
    <property type="match status" value="1"/>
</dbReference>
<keyword evidence="9" id="KW-0804">Transcription</keyword>
<keyword evidence="15" id="KW-1185">Reference proteome</keyword>
<organism evidence="14 15">
    <name type="scientific">Acacia crassicarpa</name>
    <name type="common">northern wattle</name>
    <dbReference type="NCBI Taxonomy" id="499986"/>
    <lineage>
        <taxon>Eukaryota</taxon>
        <taxon>Viridiplantae</taxon>
        <taxon>Streptophyta</taxon>
        <taxon>Embryophyta</taxon>
        <taxon>Tracheophyta</taxon>
        <taxon>Spermatophyta</taxon>
        <taxon>Magnoliopsida</taxon>
        <taxon>eudicotyledons</taxon>
        <taxon>Gunneridae</taxon>
        <taxon>Pentapetalae</taxon>
        <taxon>rosids</taxon>
        <taxon>fabids</taxon>
        <taxon>Fabales</taxon>
        <taxon>Fabaceae</taxon>
        <taxon>Caesalpinioideae</taxon>
        <taxon>mimosoid clade</taxon>
        <taxon>Acacieae</taxon>
        <taxon>Acacia</taxon>
    </lineage>
</organism>
<dbReference type="EMBL" id="JAWXYG010000002">
    <property type="protein sequence ID" value="KAK4280091.1"/>
    <property type="molecule type" value="Genomic_DNA"/>
</dbReference>
<dbReference type="Proteomes" id="UP001293593">
    <property type="component" value="Unassembled WGS sequence"/>
</dbReference>
<protein>
    <recommendedName>
        <fullName evidence="13">NAC domain-containing protein</fullName>
    </recommendedName>
</protein>
<gene>
    <name evidence="14" type="ORF">QN277_011762</name>
</gene>
<feature type="transmembrane region" description="Helical" evidence="12">
    <location>
        <begin position="523"/>
        <end position="547"/>
    </location>
</feature>
<reference evidence="14" key="1">
    <citation type="submission" date="2023-10" db="EMBL/GenBank/DDBJ databases">
        <title>Chromosome-level genome of the transformable northern wattle, Acacia crassicarpa.</title>
        <authorList>
            <person name="Massaro I."/>
            <person name="Sinha N.R."/>
            <person name="Poethig S."/>
            <person name="Leichty A.R."/>
        </authorList>
    </citation>
    <scope>NUCLEOTIDE SEQUENCE</scope>
    <source>
        <strain evidence="14">Acra3RX</strain>
        <tissue evidence="14">Leaf</tissue>
    </source>
</reference>
<evidence type="ECO:0000256" key="2">
    <source>
        <dbReference type="ARBA" id="ARBA00004167"/>
    </source>
</evidence>
<evidence type="ECO:0000256" key="3">
    <source>
        <dbReference type="ARBA" id="ARBA00022692"/>
    </source>
</evidence>
<keyword evidence="5" id="KW-0805">Transcription regulation</keyword>
<evidence type="ECO:0000256" key="6">
    <source>
        <dbReference type="ARBA" id="ARBA00023125"/>
    </source>
</evidence>
<evidence type="ECO:0000313" key="14">
    <source>
        <dbReference type="EMBL" id="KAK4280091.1"/>
    </source>
</evidence>
<evidence type="ECO:0000256" key="5">
    <source>
        <dbReference type="ARBA" id="ARBA00023015"/>
    </source>
</evidence>
<dbReference type="PANTHER" id="PTHR31744:SF216">
    <property type="entry name" value="NAC TRANSCRIPTION FACTOR"/>
    <property type="match status" value="1"/>
</dbReference>
<feature type="region of interest" description="Disordered" evidence="11">
    <location>
        <begin position="419"/>
        <end position="446"/>
    </location>
</feature>
<dbReference type="PROSITE" id="PS51005">
    <property type="entry name" value="NAC"/>
    <property type="match status" value="1"/>
</dbReference>
<evidence type="ECO:0000256" key="8">
    <source>
        <dbReference type="ARBA" id="ARBA00023159"/>
    </source>
</evidence>
<keyword evidence="6" id="KW-0238">DNA-binding</keyword>
<evidence type="ECO:0000259" key="13">
    <source>
        <dbReference type="PROSITE" id="PS51005"/>
    </source>
</evidence>
<dbReference type="GO" id="GO:0016020">
    <property type="term" value="C:membrane"/>
    <property type="evidence" value="ECO:0007669"/>
    <property type="project" value="UniProtKB-SubCell"/>
</dbReference>
<keyword evidence="3 12" id="KW-0812">Transmembrane</keyword>
<dbReference type="AlphaFoldDB" id="A0AAE1MZP9"/>
<dbReference type="GO" id="GO:0000976">
    <property type="term" value="F:transcription cis-regulatory region binding"/>
    <property type="evidence" value="ECO:0007669"/>
    <property type="project" value="UniProtKB-ARBA"/>
</dbReference>
<keyword evidence="4 12" id="KW-1133">Transmembrane helix</keyword>
<evidence type="ECO:0000256" key="12">
    <source>
        <dbReference type="SAM" id="Phobius"/>
    </source>
</evidence>
<evidence type="ECO:0000256" key="1">
    <source>
        <dbReference type="ARBA" id="ARBA00004123"/>
    </source>
</evidence>
<dbReference type="Pfam" id="PF02365">
    <property type="entry name" value="NAM"/>
    <property type="match status" value="1"/>
</dbReference>
<dbReference type="FunFam" id="2.170.150.80:FF:000002">
    <property type="entry name" value="Nac domain-containing protein 86"/>
    <property type="match status" value="1"/>
</dbReference>